<dbReference type="Pfam" id="PF26215">
    <property type="entry name" value="HTH_animal"/>
    <property type="match status" value="1"/>
</dbReference>
<dbReference type="PANTHER" id="PTHR21301">
    <property type="entry name" value="REVERSE TRANSCRIPTASE"/>
    <property type="match status" value="1"/>
</dbReference>
<gene>
    <name evidence="2" type="ORF">JRQ81_012673</name>
</gene>
<reference evidence="2" key="1">
    <citation type="journal article" date="2023" name="DNA Res.">
        <title>Chromosome-level genome assembly of Phrynocephalus forsythii using third-generation DNA sequencing and Hi-C analysis.</title>
        <authorList>
            <person name="Qi Y."/>
            <person name="Zhao W."/>
            <person name="Zhao Y."/>
            <person name="Niu C."/>
            <person name="Cao S."/>
            <person name="Zhang Y."/>
        </authorList>
    </citation>
    <scope>NUCLEOTIDE SEQUENCE</scope>
    <source>
        <tissue evidence="2">Muscle</tissue>
    </source>
</reference>
<dbReference type="AlphaFoldDB" id="A0A9Q0Y1I4"/>
<dbReference type="Proteomes" id="UP001142489">
    <property type="component" value="Unassembled WGS sequence"/>
</dbReference>
<feature type="domain" description="Helix-turn-helix" evidence="1">
    <location>
        <begin position="1"/>
        <end position="54"/>
    </location>
</feature>
<keyword evidence="3" id="KW-1185">Reference proteome</keyword>
<evidence type="ECO:0000259" key="1">
    <source>
        <dbReference type="Pfam" id="PF26215"/>
    </source>
</evidence>
<proteinExistence type="predicted"/>
<name>A0A9Q0Y1I4_9SAUR</name>
<accession>A0A9Q0Y1I4</accession>
<dbReference type="PANTHER" id="PTHR21301:SF10">
    <property type="entry name" value="REVERSE TRANSCRIPTASE DOMAIN-CONTAINING PROTEIN"/>
    <property type="match status" value="1"/>
</dbReference>
<evidence type="ECO:0000313" key="2">
    <source>
        <dbReference type="EMBL" id="KAJ7338771.1"/>
    </source>
</evidence>
<feature type="non-terminal residue" evidence="2">
    <location>
        <position position="1"/>
    </location>
</feature>
<evidence type="ECO:0000313" key="3">
    <source>
        <dbReference type="Proteomes" id="UP001142489"/>
    </source>
</evidence>
<dbReference type="EMBL" id="JAPFRF010000003">
    <property type="protein sequence ID" value="KAJ7338771.1"/>
    <property type="molecule type" value="Genomic_DNA"/>
</dbReference>
<dbReference type="InterPro" id="IPR058912">
    <property type="entry name" value="HTH_animal"/>
</dbReference>
<comment type="caution">
    <text evidence="2">The sequence shown here is derived from an EMBL/GenBank/DDBJ whole genome shotgun (WGS) entry which is preliminary data.</text>
</comment>
<protein>
    <recommendedName>
        <fullName evidence="1">Helix-turn-helix domain-containing protein</fullName>
    </recommendedName>
</protein>
<organism evidence="2 3">
    <name type="scientific">Phrynocephalus forsythii</name>
    <dbReference type="NCBI Taxonomy" id="171643"/>
    <lineage>
        <taxon>Eukaryota</taxon>
        <taxon>Metazoa</taxon>
        <taxon>Chordata</taxon>
        <taxon>Craniata</taxon>
        <taxon>Vertebrata</taxon>
        <taxon>Euteleostomi</taxon>
        <taxon>Lepidosauria</taxon>
        <taxon>Squamata</taxon>
        <taxon>Bifurcata</taxon>
        <taxon>Unidentata</taxon>
        <taxon>Episquamata</taxon>
        <taxon>Toxicofera</taxon>
        <taxon>Iguania</taxon>
        <taxon>Acrodonta</taxon>
        <taxon>Agamidae</taxon>
        <taxon>Agaminae</taxon>
        <taxon>Phrynocephalus</taxon>
    </lineage>
</organism>
<dbReference type="OrthoDB" id="9906912at2759"/>
<sequence length="184" mass="21066">FHHEHATKSIVHSQALRYNHICSDPQDRDSKLRDLQHDFLRLQYPPLMIKEHINKARCIPRNNLLQDRSKGPNDRTPLVVTYSPQVRPLTCILNDLQPILDKNTSLSKALGGRPILTCRQPPNLKHILMHTRLENSNMNNGTKPCHKAQCLLCPHIYSGNTIKRPNNVKYSIKDNVTCSSTNVI</sequence>